<accession>A0A4Y7TGB7</accession>
<keyword evidence="3" id="KW-1185">Reference proteome</keyword>
<reference evidence="2 3" key="1">
    <citation type="journal article" date="2019" name="Nat. Ecol. Evol.">
        <title>Megaphylogeny resolves global patterns of mushroom evolution.</title>
        <authorList>
            <person name="Varga T."/>
            <person name="Krizsan K."/>
            <person name="Foldi C."/>
            <person name="Dima B."/>
            <person name="Sanchez-Garcia M."/>
            <person name="Sanchez-Ramirez S."/>
            <person name="Szollosi G.J."/>
            <person name="Szarkandi J.G."/>
            <person name="Papp V."/>
            <person name="Albert L."/>
            <person name="Andreopoulos W."/>
            <person name="Angelini C."/>
            <person name="Antonin V."/>
            <person name="Barry K.W."/>
            <person name="Bougher N.L."/>
            <person name="Buchanan P."/>
            <person name="Buyck B."/>
            <person name="Bense V."/>
            <person name="Catcheside P."/>
            <person name="Chovatia M."/>
            <person name="Cooper J."/>
            <person name="Damon W."/>
            <person name="Desjardin D."/>
            <person name="Finy P."/>
            <person name="Geml J."/>
            <person name="Haridas S."/>
            <person name="Hughes K."/>
            <person name="Justo A."/>
            <person name="Karasinski D."/>
            <person name="Kautmanova I."/>
            <person name="Kiss B."/>
            <person name="Kocsube S."/>
            <person name="Kotiranta H."/>
            <person name="LaButti K.M."/>
            <person name="Lechner B.E."/>
            <person name="Liimatainen K."/>
            <person name="Lipzen A."/>
            <person name="Lukacs Z."/>
            <person name="Mihaltcheva S."/>
            <person name="Morgado L.N."/>
            <person name="Niskanen T."/>
            <person name="Noordeloos M.E."/>
            <person name="Ohm R.A."/>
            <person name="Ortiz-Santana B."/>
            <person name="Ovrebo C."/>
            <person name="Racz N."/>
            <person name="Riley R."/>
            <person name="Savchenko A."/>
            <person name="Shiryaev A."/>
            <person name="Soop K."/>
            <person name="Spirin V."/>
            <person name="Szebenyi C."/>
            <person name="Tomsovsky M."/>
            <person name="Tulloss R.E."/>
            <person name="Uehling J."/>
            <person name="Grigoriev I.V."/>
            <person name="Vagvolgyi C."/>
            <person name="Papp T."/>
            <person name="Martin F.M."/>
            <person name="Miettinen O."/>
            <person name="Hibbett D.S."/>
            <person name="Nagy L.G."/>
        </authorList>
    </citation>
    <scope>NUCLEOTIDE SEQUENCE [LARGE SCALE GENOMIC DNA]</scope>
    <source>
        <strain evidence="2 3">FP101781</strain>
    </source>
</reference>
<evidence type="ECO:0000313" key="2">
    <source>
        <dbReference type="EMBL" id="TEB33223.1"/>
    </source>
</evidence>
<protein>
    <submittedName>
        <fullName evidence="2">Uncharacterized protein</fullName>
    </submittedName>
</protein>
<feature type="region of interest" description="Disordered" evidence="1">
    <location>
        <begin position="266"/>
        <end position="363"/>
    </location>
</feature>
<dbReference type="EMBL" id="QPFP01000013">
    <property type="protein sequence ID" value="TEB33223.1"/>
    <property type="molecule type" value="Genomic_DNA"/>
</dbReference>
<sequence length="363" mass="40555">MSDGRSSAVSSTNAFISGEERNIAREEPSFITNGLCYANKRAHWVNAVRGNKWAAKAIAKHIVNLGVVGLGFTLDDPSNPVNLDPMLHAAMDKFGMIAVTPSLESLDRLTQLLNEENQVWQGWKDKKSRYARRFSVPRKAFANVSYELVILHSKHFLPCGSVLPVYSGDEYAPTLYQVVPDGVLRQSPGSLESPRLPPFAFNPSFRQAELDHLNPLLVAISSQIKFRRYERSDWPTLEEHTRLLMAKTKALVDAIYWKPVGLAPAVRPKESSVDDEGLWSGEDRWSGEESEGDDSGSSEPVNGDRCAHPHHRDTRVGEDVGEALADGHDFTMDEMFDMMSGPNDFELGEDDQAFLSPLWDRQQ</sequence>
<gene>
    <name evidence="2" type="ORF">FA13DRAFT_1790254</name>
</gene>
<dbReference type="Proteomes" id="UP000298030">
    <property type="component" value="Unassembled WGS sequence"/>
</dbReference>
<evidence type="ECO:0000256" key="1">
    <source>
        <dbReference type="SAM" id="MobiDB-lite"/>
    </source>
</evidence>
<dbReference type="AlphaFoldDB" id="A0A4Y7TGB7"/>
<evidence type="ECO:0000313" key="3">
    <source>
        <dbReference type="Proteomes" id="UP000298030"/>
    </source>
</evidence>
<proteinExistence type="predicted"/>
<name>A0A4Y7TGB7_COPMI</name>
<dbReference type="STRING" id="71717.A0A4Y7TGB7"/>
<comment type="caution">
    <text evidence="2">The sequence shown here is derived from an EMBL/GenBank/DDBJ whole genome shotgun (WGS) entry which is preliminary data.</text>
</comment>
<organism evidence="2 3">
    <name type="scientific">Coprinellus micaceus</name>
    <name type="common">Glistening ink-cap mushroom</name>
    <name type="synonym">Coprinus micaceus</name>
    <dbReference type="NCBI Taxonomy" id="71717"/>
    <lineage>
        <taxon>Eukaryota</taxon>
        <taxon>Fungi</taxon>
        <taxon>Dikarya</taxon>
        <taxon>Basidiomycota</taxon>
        <taxon>Agaricomycotina</taxon>
        <taxon>Agaricomycetes</taxon>
        <taxon>Agaricomycetidae</taxon>
        <taxon>Agaricales</taxon>
        <taxon>Agaricineae</taxon>
        <taxon>Psathyrellaceae</taxon>
        <taxon>Coprinellus</taxon>
    </lineage>
</organism>
<dbReference type="OrthoDB" id="3216537at2759"/>